<sequence>MNNALAGGLSYHSPLSAAFRWSELFQGSRVVTMDAACSSFTASPSICTAGHVEVYLTMGIPREVGTICRIDIVAKDFFAPMPIVQRRVLSAVFRLYSMGNPGV</sequence>
<gene>
    <name evidence="1" type="ORF">K504DRAFT_207008</name>
</gene>
<name>A0A6G1KJK3_9PLEO</name>
<keyword evidence="2" id="KW-1185">Reference proteome</keyword>
<dbReference type="Proteomes" id="UP000799428">
    <property type="component" value="Unassembled WGS sequence"/>
</dbReference>
<reference evidence="1" key="1">
    <citation type="journal article" date="2020" name="Stud. Mycol.">
        <title>101 Dothideomycetes genomes: a test case for predicting lifestyles and emergence of pathogens.</title>
        <authorList>
            <person name="Haridas S."/>
            <person name="Albert R."/>
            <person name="Binder M."/>
            <person name="Bloem J."/>
            <person name="Labutti K."/>
            <person name="Salamov A."/>
            <person name="Andreopoulos B."/>
            <person name="Baker S."/>
            <person name="Barry K."/>
            <person name="Bills G."/>
            <person name="Bluhm B."/>
            <person name="Cannon C."/>
            <person name="Castanera R."/>
            <person name="Culley D."/>
            <person name="Daum C."/>
            <person name="Ezra D."/>
            <person name="Gonzalez J."/>
            <person name="Henrissat B."/>
            <person name="Kuo A."/>
            <person name="Liang C."/>
            <person name="Lipzen A."/>
            <person name="Lutzoni F."/>
            <person name="Magnuson J."/>
            <person name="Mondo S."/>
            <person name="Nolan M."/>
            <person name="Ohm R."/>
            <person name="Pangilinan J."/>
            <person name="Park H.-J."/>
            <person name="Ramirez L."/>
            <person name="Alfaro M."/>
            <person name="Sun H."/>
            <person name="Tritt A."/>
            <person name="Yoshinaga Y."/>
            <person name="Zwiers L.-H."/>
            <person name="Turgeon B."/>
            <person name="Goodwin S."/>
            <person name="Spatafora J."/>
            <person name="Crous P."/>
            <person name="Grigoriev I."/>
        </authorList>
    </citation>
    <scope>NUCLEOTIDE SEQUENCE</scope>
    <source>
        <strain evidence="1">CBS 279.74</strain>
    </source>
</reference>
<proteinExistence type="predicted"/>
<dbReference type="EMBL" id="MU005766">
    <property type="protein sequence ID" value="KAF2712581.1"/>
    <property type="molecule type" value="Genomic_DNA"/>
</dbReference>
<evidence type="ECO:0000313" key="1">
    <source>
        <dbReference type="EMBL" id="KAF2712581.1"/>
    </source>
</evidence>
<organism evidence="1 2">
    <name type="scientific">Pleomassaria siparia CBS 279.74</name>
    <dbReference type="NCBI Taxonomy" id="1314801"/>
    <lineage>
        <taxon>Eukaryota</taxon>
        <taxon>Fungi</taxon>
        <taxon>Dikarya</taxon>
        <taxon>Ascomycota</taxon>
        <taxon>Pezizomycotina</taxon>
        <taxon>Dothideomycetes</taxon>
        <taxon>Pleosporomycetidae</taxon>
        <taxon>Pleosporales</taxon>
        <taxon>Pleomassariaceae</taxon>
        <taxon>Pleomassaria</taxon>
    </lineage>
</organism>
<dbReference type="AlphaFoldDB" id="A0A6G1KJK3"/>
<evidence type="ECO:0000313" key="2">
    <source>
        <dbReference type="Proteomes" id="UP000799428"/>
    </source>
</evidence>
<accession>A0A6G1KJK3</accession>
<protein>
    <submittedName>
        <fullName evidence="1">Uncharacterized protein</fullName>
    </submittedName>
</protein>